<reference evidence="1 2" key="2">
    <citation type="journal article" date="2022" name="Mol. Ecol. Resour.">
        <title>The genomes of chicory, endive, great burdock and yacon provide insights into Asteraceae paleo-polyploidization history and plant inulin production.</title>
        <authorList>
            <person name="Fan W."/>
            <person name="Wang S."/>
            <person name="Wang H."/>
            <person name="Wang A."/>
            <person name="Jiang F."/>
            <person name="Liu H."/>
            <person name="Zhao H."/>
            <person name="Xu D."/>
            <person name="Zhang Y."/>
        </authorList>
    </citation>
    <scope>NUCLEOTIDE SEQUENCE [LARGE SCALE GENOMIC DNA]</scope>
    <source>
        <strain evidence="2">cv. Yunnan</strain>
        <tissue evidence="1">Leaves</tissue>
    </source>
</reference>
<protein>
    <submittedName>
        <fullName evidence="1">Uncharacterized protein</fullName>
    </submittedName>
</protein>
<evidence type="ECO:0000313" key="1">
    <source>
        <dbReference type="EMBL" id="KAI3822272.1"/>
    </source>
</evidence>
<evidence type="ECO:0000313" key="2">
    <source>
        <dbReference type="Proteomes" id="UP001056120"/>
    </source>
</evidence>
<proteinExistence type="predicted"/>
<name>A0ACB9JQN8_9ASTR</name>
<reference evidence="2" key="1">
    <citation type="journal article" date="2022" name="Mol. Ecol. Resour.">
        <title>The genomes of chicory, endive, great burdock and yacon provide insights into Asteraceae palaeo-polyploidization history and plant inulin production.</title>
        <authorList>
            <person name="Fan W."/>
            <person name="Wang S."/>
            <person name="Wang H."/>
            <person name="Wang A."/>
            <person name="Jiang F."/>
            <person name="Liu H."/>
            <person name="Zhao H."/>
            <person name="Xu D."/>
            <person name="Zhang Y."/>
        </authorList>
    </citation>
    <scope>NUCLEOTIDE SEQUENCE [LARGE SCALE GENOMIC DNA]</scope>
    <source>
        <strain evidence="2">cv. Yunnan</strain>
    </source>
</reference>
<organism evidence="1 2">
    <name type="scientific">Smallanthus sonchifolius</name>
    <dbReference type="NCBI Taxonomy" id="185202"/>
    <lineage>
        <taxon>Eukaryota</taxon>
        <taxon>Viridiplantae</taxon>
        <taxon>Streptophyta</taxon>
        <taxon>Embryophyta</taxon>
        <taxon>Tracheophyta</taxon>
        <taxon>Spermatophyta</taxon>
        <taxon>Magnoliopsida</taxon>
        <taxon>eudicotyledons</taxon>
        <taxon>Gunneridae</taxon>
        <taxon>Pentapetalae</taxon>
        <taxon>asterids</taxon>
        <taxon>campanulids</taxon>
        <taxon>Asterales</taxon>
        <taxon>Asteraceae</taxon>
        <taxon>Asteroideae</taxon>
        <taxon>Heliantheae alliance</taxon>
        <taxon>Millerieae</taxon>
        <taxon>Smallanthus</taxon>
    </lineage>
</organism>
<dbReference type="EMBL" id="CM042020">
    <property type="protein sequence ID" value="KAI3822272.1"/>
    <property type="molecule type" value="Genomic_DNA"/>
</dbReference>
<sequence>MTRKKERLAFVEETLEVSPVSLLKVDAMIEKKEQLASVEETLKIDKDEEDVLAFPSWWDDEDGTMNGPTELNQVLEEEMVQGEEGTAEISTNENEITGDENQNEVTHVEAEN</sequence>
<comment type="caution">
    <text evidence="1">The sequence shown here is derived from an EMBL/GenBank/DDBJ whole genome shotgun (WGS) entry which is preliminary data.</text>
</comment>
<dbReference type="Proteomes" id="UP001056120">
    <property type="component" value="Linkage Group LG03"/>
</dbReference>
<gene>
    <name evidence="1" type="ORF">L1987_09860</name>
</gene>
<keyword evidence="2" id="KW-1185">Reference proteome</keyword>
<accession>A0ACB9JQN8</accession>